<keyword evidence="3" id="KW-1185">Reference proteome</keyword>
<evidence type="ECO:0000313" key="2">
    <source>
        <dbReference type="EMBL" id="VDD82824.1"/>
    </source>
</evidence>
<accession>A0A0R3UM65</accession>
<feature type="compositionally biased region" description="Basic and acidic residues" evidence="1">
    <location>
        <begin position="73"/>
        <end position="88"/>
    </location>
</feature>
<evidence type="ECO:0000313" key="3">
    <source>
        <dbReference type="Proteomes" id="UP000267029"/>
    </source>
</evidence>
<name>A0A0R3UM65_MESCO</name>
<reference evidence="2 3" key="1">
    <citation type="submission" date="2018-10" db="EMBL/GenBank/DDBJ databases">
        <authorList>
            <consortium name="Pathogen Informatics"/>
        </authorList>
    </citation>
    <scope>NUCLEOTIDE SEQUENCE [LARGE SCALE GENOMIC DNA]</scope>
</reference>
<feature type="compositionally biased region" description="Polar residues" evidence="1">
    <location>
        <begin position="62"/>
        <end position="71"/>
    </location>
</feature>
<sequence>MEASNGPLSGPNKGFNGLLRTSNCNSKRVAGQSEIKPKPVQQCDSQIQCNLSNNRVLPKGTPNRNNSQNIPGTEKKADKGRNKVPRPQDKYMQYIKPTYASLTIRTKTRFLCDYHHEIAKDNYANDENEDMDDLTSHIYVTYRAGSSYRLSFLAENITMEPLFIFPRSTPPSKNEKISQIKSRMRVADDPVMVDCVALKRPKYSLDESTEADKVPLPQVQVYTTTHLNPNKGKNSISRPTRSSTTGFICLKLDDLFMKVRVEPLPITKIRPPITKEVKSTMERLRMPCSEEFKNKAQLLVRFRNDILRIKFDLSDCNVSKLPECKSLAVQTDTRMIIRQRWSPFTNQLVNLQIPETTYIYNDPMIDIRRLNRYFAKLQIFPLWKYEMFQKRVSQMRVNNTMEGEIRKVIGRNRGSFIVFDGFDAIATASGGLLCARVVKGREYYEEKIRHFLGIQEEVEADEDGALEEKEAQNEEGFWEGEEAEETLQNINMPSSFAA</sequence>
<dbReference type="OrthoDB" id="6241136at2759"/>
<feature type="region of interest" description="Disordered" evidence="1">
    <location>
        <begin position="53"/>
        <end position="88"/>
    </location>
</feature>
<dbReference type="Proteomes" id="UP000267029">
    <property type="component" value="Unassembled WGS sequence"/>
</dbReference>
<feature type="region of interest" description="Disordered" evidence="1">
    <location>
        <begin position="1"/>
        <end position="21"/>
    </location>
</feature>
<organism evidence="2 3">
    <name type="scientific">Mesocestoides corti</name>
    <name type="common">Flatworm</name>
    <dbReference type="NCBI Taxonomy" id="53468"/>
    <lineage>
        <taxon>Eukaryota</taxon>
        <taxon>Metazoa</taxon>
        <taxon>Spiralia</taxon>
        <taxon>Lophotrochozoa</taxon>
        <taxon>Platyhelminthes</taxon>
        <taxon>Cestoda</taxon>
        <taxon>Eucestoda</taxon>
        <taxon>Cyclophyllidea</taxon>
        <taxon>Mesocestoididae</taxon>
        <taxon>Mesocestoides</taxon>
    </lineage>
</organism>
<dbReference type="EMBL" id="UXSR01005581">
    <property type="protein sequence ID" value="VDD82824.1"/>
    <property type="molecule type" value="Genomic_DNA"/>
</dbReference>
<proteinExistence type="predicted"/>
<protein>
    <submittedName>
        <fullName evidence="2">Uncharacterized protein</fullName>
    </submittedName>
</protein>
<gene>
    <name evidence="2" type="ORF">MCOS_LOCUS8827</name>
</gene>
<dbReference type="AlphaFoldDB" id="A0A0R3UM65"/>
<evidence type="ECO:0000256" key="1">
    <source>
        <dbReference type="SAM" id="MobiDB-lite"/>
    </source>
</evidence>